<sequence>MQPNIETLYHVPKLKLLDTEKDNKAIRFRKIINNHYSKEKAEISVTNKKNLDKGKNTDSNFNNYAVGHCDKNRGDQNLETESSKSILRDKFLPRLSNIFRRSNNQIKQIPSIEEKHQRVKETLCEHYPDYRKINTVHQPVYAVQGKVLRTPFIQKKYQDASLQHQYIGTRDQSSCTPSSLTSSLGSIDPTPNLNKRTKICLKRDQEKNFDIFCNQHVCSDLSDLKQNKNLQYPSKYTNTKKEFLLNSSCQANCASVQSDRANIDQSSSSSFWNFIADKLKARNKNNVDDCACEAIPEPELKAKSDINCSPSNCDRLRGEKVTGANRGLPPLQPNELLPNKTLSQNLKPESKPKMKFSKSPTALPPLQKNKVPHECKCSAKHIQNTDTLAQKSNETCQKPHDEVTQSLADKYNGQILCIHNPPCILINGCLNLPPPKQTGLANVWHMTQTEKSSGTRHNLTNQIFEQACQYESPFASQECVPEYQTEKIIQSICNHKPPCEVVHCCYKPKFDPKLKDSCVHVPMCQRLPECLIKVDSIDRQTQCSHRPKCEELPLCSKKLVLTAKQDMSTQVKPRTRMVCRHEPPCLMIPKCIARVICNEVVPYDAIPGCVHKPSCELIPACCRKVTKEMVSISSQYPKTSCRIV</sequence>
<dbReference type="Proteomes" id="UP001497472">
    <property type="component" value="Unassembled WGS sequence"/>
</dbReference>
<protein>
    <submittedName>
        <fullName evidence="2">Uncharacterized protein</fullName>
    </submittedName>
</protein>
<feature type="region of interest" description="Disordered" evidence="1">
    <location>
        <begin position="320"/>
        <end position="369"/>
    </location>
</feature>
<comment type="caution">
    <text evidence="2">The sequence shown here is derived from an EMBL/GenBank/DDBJ whole genome shotgun (WGS) entry which is preliminary data.</text>
</comment>
<accession>A0AAV1J5Z4</accession>
<organism evidence="2 3">
    <name type="scientific">Leptosia nina</name>
    <dbReference type="NCBI Taxonomy" id="320188"/>
    <lineage>
        <taxon>Eukaryota</taxon>
        <taxon>Metazoa</taxon>
        <taxon>Ecdysozoa</taxon>
        <taxon>Arthropoda</taxon>
        <taxon>Hexapoda</taxon>
        <taxon>Insecta</taxon>
        <taxon>Pterygota</taxon>
        <taxon>Neoptera</taxon>
        <taxon>Endopterygota</taxon>
        <taxon>Lepidoptera</taxon>
        <taxon>Glossata</taxon>
        <taxon>Ditrysia</taxon>
        <taxon>Papilionoidea</taxon>
        <taxon>Pieridae</taxon>
        <taxon>Pierinae</taxon>
        <taxon>Leptosia</taxon>
    </lineage>
</organism>
<reference evidence="2 3" key="1">
    <citation type="submission" date="2023-11" db="EMBL/GenBank/DDBJ databases">
        <authorList>
            <person name="Okamura Y."/>
        </authorList>
    </citation>
    <scope>NUCLEOTIDE SEQUENCE [LARGE SCALE GENOMIC DNA]</scope>
</reference>
<evidence type="ECO:0000256" key="1">
    <source>
        <dbReference type="SAM" id="MobiDB-lite"/>
    </source>
</evidence>
<dbReference type="AlphaFoldDB" id="A0AAV1J5Z4"/>
<proteinExistence type="predicted"/>
<dbReference type="EMBL" id="CAVLEF010000006">
    <property type="protein sequence ID" value="CAK1544908.1"/>
    <property type="molecule type" value="Genomic_DNA"/>
</dbReference>
<name>A0AAV1J5Z4_9NEOP</name>
<gene>
    <name evidence="2" type="ORF">LNINA_LOCUS4615</name>
</gene>
<evidence type="ECO:0000313" key="3">
    <source>
        <dbReference type="Proteomes" id="UP001497472"/>
    </source>
</evidence>
<evidence type="ECO:0000313" key="2">
    <source>
        <dbReference type="EMBL" id="CAK1544908.1"/>
    </source>
</evidence>
<keyword evidence="3" id="KW-1185">Reference proteome</keyword>